<dbReference type="AlphaFoldDB" id="A0A182N795"/>
<sequence>MNKAKTKTKKPSKSLRNVLAQPFQFVWPRVPDGDIKQCIELLKSVEREHIVSGCNGIIKQLEKGEVLALFILDKFNPQIFAKFVIEMARKRNPSLQVLALPSFPKGCNKGSMFYAIPKTAESEQSAAVRALLKWMQSVALQNGFVRKKRKVARETARDQTMTSPKAKRPLDEPMTDAEVAKLYIFESTAGQTKRHARKDFTSDFISLADMNTTVFERKSQDEQNPPTDDNQSTERKPFDASYKPLTVNRVQGNPDRVAHKKHPSSFSDKKKKNKQAK</sequence>
<dbReference type="Proteomes" id="UP000075884">
    <property type="component" value="Unassembled WGS sequence"/>
</dbReference>
<evidence type="ECO:0000313" key="2">
    <source>
        <dbReference type="EnsemblMetazoa" id="ADIR003519-PA"/>
    </source>
</evidence>
<dbReference type="EnsemblMetazoa" id="ADIR003519-RA">
    <property type="protein sequence ID" value="ADIR003519-PA"/>
    <property type="gene ID" value="ADIR003519"/>
</dbReference>
<proteinExistence type="predicted"/>
<evidence type="ECO:0000313" key="3">
    <source>
        <dbReference type="Proteomes" id="UP000075884"/>
    </source>
</evidence>
<evidence type="ECO:0000256" key="1">
    <source>
        <dbReference type="SAM" id="MobiDB-lite"/>
    </source>
</evidence>
<name>A0A182N795_9DIPT</name>
<reference evidence="2" key="2">
    <citation type="submission" date="2020-05" db="UniProtKB">
        <authorList>
            <consortium name="EnsemblMetazoa"/>
        </authorList>
    </citation>
    <scope>IDENTIFICATION</scope>
    <source>
        <strain evidence="2">WRAIR2</strain>
    </source>
</reference>
<dbReference type="VEuPathDB" id="VectorBase:ADIR003519"/>
<protein>
    <submittedName>
        <fullName evidence="2">Uncharacterized protein</fullName>
    </submittedName>
</protein>
<accession>A0A182N795</accession>
<reference evidence="3" key="1">
    <citation type="submission" date="2013-03" db="EMBL/GenBank/DDBJ databases">
        <title>The Genome Sequence of Anopheles dirus WRAIR2.</title>
        <authorList>
            <consortium name="The Broad Institute Genomics Platform"/>
            <person name="Neafsey D.E."/>
            <person name="Walton C."/>
            <person name="Walker B."/>
            <person name="Young S.K."/>
            <person name="Zeng Q."/>
            <person name="Gargeya S."/>
            <person name="Fitzgerald M."/>
            <person name="Haas B."/>
            <person name="Abouelleil A."/>
            <person name="Allen A.W."/>
            <person name="Alvarado L."/>
            <person name="Arachchi H.M."/>
            <person name="Berlin A.M."/>
            <person name="Chapman S.B."/>
            <person name="Gainer-Dewar J."/>
            <person name="Goldberg J."/>
            <person name="Griggs A."/>
            <person name="Gujja S."/>
            <person name="Hansen M."/>
            <person name="Howarth C."/>
            <person name="Imamovic A."/>
            <person name="Ireland A."/>
            <person name="Larimer J."/>
            <person name="McCowan C."/>
            <person name="Murphy C."/>
            <person name="Pearson M."/>
            <person name="Poon T.W."/>
            <person name="Priest M."/>
            <person name="Roberts A."/>
            <person name="Saif S."/>
            <person name="Shea T."/>
            <person name="Sisk P."/>
            <person name="Sykes S."/>
            <person name="Wortman J."/>
            <person name="Nusbaum C."/>
            <person name="Birren B."/>
        </authorList>
    </citation>
    <scope>NUCLEOTIDE SEQUENCE [LARGE SCALE GENOMIC DNA]</scope>
    <source>
        <strain evidence="3">WRAIR2</strain>
    </source>
</reference>
<organism evidence="2 3">
    <name type="scientific">Anopheles dirus</name>
    <dbReference type="NCBI Taxonomy" id="7168"/>
    <lineage>
        <taxon>Eukaryota</taxon>
        <taxon>Metazoa</taxon>
        <taxon>Ecdysozoa</taxon>
        <taxon>Arthropoda</taxon>
        <taxon>Hexapoda</taxon>
        <taxon>Insecta</taxon>
        <taxon>Pterygota</taxon>
        <taxon>Neoptera</taxon>
        <taxon>Endopterygota</taxon>
        <taxon>Diptera</taxon>
        <taxon>Nematocera</taxon>
        <taxon>Culicoidea</taxon>
        <taxon>Culicidae</taxon>
        <taxon>Anophelinae</taxon>
        <taxon>Anopheles</taxon>
    </lineage>
</organism>
<feature type="compositionally biased region" description="Basic residues" evidence="1">
    <location>
        <begin position="258"/>
        <end position="277"/>
    </location>
</feature>
<feature type="region of interest" description="Disordered" evidence="1">
    <location>
        <begin position="149"/>
        <end position="173"/>
    </location>
</feature>
<keyword evidence="3" id="KW-1185">Reference proteome</keyword>
<feature type="region of interest" description="Disordered" evidence="1">
    <location>
        <begin position="215"/>
        <end position="277"/>
    </location>
</feature>